<feature type="transmembrane region" description="Helical" evidence="11">
    <location>
        <begin position="312"/>
        <end position="329"/>
    </location>
</feature>
<evidence type="ECO:0000256" key="7">
    <source>
        <dbReference type="ARBA" id="ARBA00023034"/>
    </source>
</evidence>
<evidence type="ECO:0000256" key="5">
    <source>
        <dbReference type="ARBA" id="ARBA00022927"/>
    </source>
</evidence>
<keyword evidence="8" id="KW-0175">Coiled coil</keyword>
<evidence type="ECO:0000313" key="13">
    <source>
        <dbReference type="EMBL" id="OJD16857.1"/>
    </source>
</evidence>
<keyword evidence="5" id="KW-0653">Protein transport</keyword>
<keyword evidence="4 11" id="KW-0812">Transmembrane</keyword>
<dbReference type="InterPro" id="IPR045242">
    <property type="entry name" value="Syntaxin"/>
</dbReference>
<organism evidence="13 14">
    <name type="scientific">Emergomyces pasteurianus Ep9510</name>
    <dbReference type="NCBI Taxonomy" id="1447872"/>
    <lineage>
        <taxon>Eukaryota</taxon>
        <taxon>Fungi</taxon>
        <taxon>Dikarya</taxon>
        <taxon>Ascomycota</taxon>
        <taxon>Pezizomycotina</taxon>
        <taxon>Eurotiomycetes</taxon>
        <taxon>Eurotiomycetidae</taxon>
        <taxon>Onygenales</taxon>
        <taxon>Ajellomycetaceae</taxon>
        <taxon>Emergomyces</taxon>
    </lineage>
</organism>
<evidence type="ECO:0000256" key="8">
    <source>
        <dbReference type="ARBA" id="ARBA00023054"/>
    </source>
</evidence>
<feature type="region of interest" description="Disordered" evidence="10">
    <location>
        <begin position="334"/>
        <end position="364"/>
    </location>
</feature>
<dbReference type="VEuPathDB" id="FungiDB:AJ78_03001"/>
<dbReference type="STRING" id="1447872.A0A1J9PK81"/>
<comment type="caution">
    <text evidence="13">The sequence shown here is derived from an EMBL/GenBank/DDBJ whole genome shotgun (WGS) entry which is preliminary data.</text>
</comment>
<evidence type="ECO:0000256" key="11">
    <source>
        <dbReference type="SAM" id="Phobius"/>
    </source>
</evidence>
<dbReference type="PANTHER" id="PTHR19957">
    <property type="entry name" value="SYNTAXIN"/>
    <property type="match status" value="1"/>
</dbReference>
<keyword evidence="9 11" id="KW-0472">Membrane</keyword>
<dbReference type="InterPro" id="IPR000727">
    <property type="entry name" value="T_SNARE_dom"/>
</dbReference>
<evidence type="ECO:0000256" key="10">
    <source>
        <dbReference type="SAM" id="MobiDB-lite"/>
    </source>
</evidence>
<dbReference type="PANTHER" id="PTHR19957:SF83">
    <property type="entry name" value="SYNTAXIN-16"/>
    <property type="match status" value="1"/>
</dbReference>
<accession>A0A1J9PK81</accession>
<evidence type="ECO:0000259" key="12">
    <source>
        <dbReference type="PROSITE" id="PS50192"/>
    </source>
</evidence>
<dbReference type="Gene3D" id="1.20.58.70">
    <property type="match status" value="1"/>
</dbReference>
<dbReference type="SMART" id="SM00397">
    <property type="entry name" value="t_SNARE"/>
    <property type="match status" value="1"/>
</dbReference>
<dbReference type="InterPro" id="IPR010989">
    <property type="entry name" value="SNARE"/>
</dbReference>
<dbReference type="EMBL" id="LGRN01000089">
    <property type="protein sequence ID" value="OJD16857.1"/>
    <property type="molecule type" value="Genomic_DNA"/>
</dbReference>
<sequence length="416" mass="47315">MWRDRTNLYISYRQSFTHHPSKKPRYLGAWNDHADSSSISEERRGLMAGGGFEDDGDAVIEMDLLPPRWVDIQDEVTELLAGVAQKSARLDKLHQKHVLPGFGDEDARREEEGIIEQLTQDITRAFHDCQRAIQRIETMVKEQKQQGGVSKSDETMAKNIQISLASRVQEASAGFRKKQSTYLKKLRGLDGMTTPLERSATPIQNPYMDPSLIESDADKSYSQSTLLQTSQKQLTSNDAAIMQREREINDIARGIIELSDIFRDLQAMIIDQGTMLDRIDFNVERMTVDVKAADKELTVATNYQRRTTKRKILLLLFLLVVGMFILLLVKPKRSSNTAPTPVPPPGSEQPASLQQDQEQRRQRSQRYLKAVLPYGNSYTSVDSPPSLSSLHSSFRHRRNRFSRDSWIVAPDIIDVL</sequence>
<keyword evidence="14" id="KW-1185">Reference proteome</keyword>
<dbReference type="GO" id="GO:0006906">
    <property type="term" value="P:vesicle fusion"/>
    <property type="evidence" value="ECO:0007669"/>
    <property type="project" value="TreeGrafter"/>
</dbReference>
<dbReference type="GO" id="GO:0005484">
    <property type="term" value="F:SNAP receptor activity"/>
    <property type="evidence" value="ECO:0007669"/>
    <property type="project" value="InterPro"/>
</dbReference>
<protein>
    <recommendedName>
        <fullName evidence="12">t-SNARE coiled-coil homology domain-containing protein</fullName>
    </recommendedName>
</protein>
<keyword evidence="3" id="KW-0813">Transport</keyword>
<keyword evidence="6 11" id="KW-1133">Transmembrane helix</keyword>
<dbReference type="GO" id="GO:0031201">
    <property type="term" value="C:SNARE complex"/>
    <property type="evidence" value="ECO:0007669"/>
    <property type="project" value="TreeGrafter"/>
</dbReference>
<dbReference type="GO" id="GO:0000149">
    <property type="term" value="F:SNARE binding"/>
    <property type="evidence" value="ECO:0007669"/>
    <property type="project" value="TreeGrafter"/>
</dbReference>
<dbReference type="Proteomes" id="UP000182235">
    <property type="component" value="Unassembled WGS sequence"/>
</dbReference>
<evidence type="ECO:0000256" key="6">
    <source>
        <dbReference type="ARBA" id="ARBA00022989"/>
    </source>
</evidence>
<dbReference type="CDD" id="cd15845">
    <property type="entry name" value="SNARE_syntaxin16"/>
    <property type="match status" value="1"/>
</dbReference>
<gene>
    <name evidence="13" type="ORF">AJ78_03001</name>
</gene>
<dbReference type="PROSITE" id="PS50192">
    <property type="entry name" value="T_SNARE"/>
    <property type="match status" value="1"/>
</dbReference>
<evidence type="ECO:0000256" key="1">
    <source>
        <dbReference type="ARBA" id="ARBA00004409"/>
    </source>
</evidence>
<dbReference type="InterPro" id="IPR006012">
    <property type="entry name" value="Syntaxin/epimorphin_CS"/>
</dbReference>
<name>A0A1J9PK81_9EURO</name>
<evidence type="ECO:0000256" key="9">
    <source>
        <dbReference type="ARBA" id="ARBA00023136"/>
    </source>
</evidence>
<comment type="similarity">
    <text evidence="2">Belongs to the syntaxin family.</text>
</comment>
<dbReference type="AlphaFoldDB" id="A0A1J9PK81"/>
<evidence type="ECO:0000256" key="4">
    <source>
        <dbReference type="ARBA" id="ARBA00022692"/>
    </source>
</evidence>
<keyword evidence="7" id="KW-0333">Golgi apparatus</keyword>
<evidence type="ECO:0000256" key="2">
    <source>
        <dbReference type="ARBA" id="ARBA00009063"/>
    </source>
</evidence>
<comment type="subcellular location">
    <subcellularLocation>
        <location evidence="1">Golgi apparatus membrane</location>
        <topology evidence="1">Single-pass type IV membrane protein</topology>
    </subcellularLocation>
</comment>
<proteinExistence type="inferred from homology"/>
<dbReference type="GO" id="GO:0048278">
    <property type="term" value="P:vesicle docking"/>
    <property type="evidence" value="ECO:0007669"/>
    <property type="project" value="TreeGrafter"/>
</dbReference>
<dbReference type="GO" id="GO:0006886">
    <property type="term" value="P:intracellular protein transport"/>
    <property type="evidence" value="ECO:0007669"/>
    <property type="project" value="InterPro"/>
</dbReference>
<dbReference type="SUPFAM" id="SSF47661">
    <property type="entry name" value="t-snare proteins"/>
    <property type="match status" value="1"/>
</dbReference>
<dbReference type="PROSITE" id="PS00914">
    <property type="entry name" value="SYNTAXIN"/>
    <property type="match status" value="1"/>
</dbReference>
<dbReference type="Pfam" id="PF05739">
    <property type="entry name" value="SNARE"/>
    <property type="match status" value="1"/>
</dbReference>
<reference evidence="13 14" key="1">
    <citation type="submission" date="2015-07" db="EMBL/GenBank/DDBJ databases">
        <title>Emmonsia species relationships and genome sequence.</title>
        <authorList>
            <consortium name="The Broad Institute Genomics Platform"/>
            <person name="Cuomo C.A."/>
            <person name="Munoz J.F."/>
            <person name="Imamovic A."/>
            <person name="Priest M.E."/>
            <person name="Young S."/>
            <person name="Clay O.K."/>
            <person name="McEwen J.G."/>
        </authorList>
    </citation>
    <scope>NUCLEOTIDE SEQUENCE [LARGE SCALE GENOMIC DNA]</scope>
    <source>
        <strain evidence="13 14">UAMH 9510</strain>
    </source>
</reference>
<evidence type="ECO:0000313" key="14">
    <source>
        <dbReference type="Proteomes" id="UP000182235"/>
    </source>
</evidence>
<dbReference type="GO" id="GO:0000139">
    <property type="term" value="C:Golgi membrane"/>
    <property type="evidence" value="ECO:0007669"/>
    <property type="project" value="UniProtKB-SubCell"/>
</dbReference>
<evidence type="ECO:0000256" key="3">
    <source>
        <dbReference type="ARBA" id="ARBA00022448"/>
    </source>
</evidence>
<dbReference type="OrthoDB" id="10251371at2759"/>
<dbReference type="FunFam" id="1.20.58.70:FF:000021">
    <property type="entry name" value="SNARE complex subunit (Tlg2)"/>
    <property type="match status" value="1"/>
</dbReference>
<feature type="domain" description="T-SNARE coiled-coil homology" evidence="12">
    <location>
        <begin position="238"/>
        <end position="300"/>
    </location>
</feature>